<dbReference type="VEuPathDB" id="FungiDB:FOIG_13116"/>
<dbReference type="HOGENOM" id="CLU_2573980_0_0_1"/>
<dbReference type="EMBL" id="JH658300">
    <property type="protein sequence ID" value="EXL93806.1"/>
    <property type="molecule type" value="Genomic_DNA"/>
</dbReference>
<reference evidence="2" key="2">
    <citation type="submission" date="2012-05" db="EMBL/GenBank/DDBJ databases">
        <title>The Genome Annotation of Fusarium oxysporum II5.</title>
        <authorList>
            <consortium name="The Broad Institute Genomics Platform"/>
            <person name="Ma L.-J."/>
            <person name="Corby-Kistler H."/>
            <person name="Broz K."/>
            <person name="Gale L.R."/>
            <person name="Jonkers W."/>
            <person name="O'Donnell K."/>
            <person name="Ploetz R."/>
            <person name="Steinberg C."/>
            <person name="Schwartz D.C."/>
            <person name="VanEtten H."/>
            <person name="Zhou S."/>
            <person name="Young S.K."/>
            <person name="Zeng Q."/>
            <person name="Gargeya S."/>
            <person name="Fitzgerald M."/>
            <person name="Abouelleil A."/>
            <person name="Alvarado L."/>
            <person name="Chapman S.B."/>
            <person name="Gainer-Dewar J."/>
            <person name="Goldberg J."/>
            <person name="Griggs A."/>
            <person name="Gujja S."/>
            <person name="Hansen M."/>
            <person name="Howarth C."/>
            <person name="Imamovic A."/>
            <person name="Ireland A."/>
            <person name="Larimer J."/>
            <person name="McCowan C."/>
            <person name="Murphy C."/>
            <person name="Pearson M."/>
            <person name="Poon T.W."/>
            <person name="Priest M."/>
            <person name="Roberts A."/>
            <person name="Saif S."/>
            <person name="Shea T."/>
            <person name="Sykes S."/>
            <person name="Wortman J."/>
            <person name="Nusbaum C."/>
            <person name="Birren B."/>
        </authorList>
    </citation>
    <scope>NUCLEOTIDE SEQUENCE</scope>
    <source>
        <strain evidence="2">54006</strain>
    </source>
</reference>
<dbReference type="PROSITE" id="PS50238">
    <property type="entry name" value="RHOGAP"/>
    <property type="match status" value="1"/>
</dbReference>
<dbReference type="RefSeq" id="XP_031055896.1">
    <property type="nucleotide sequence ID" value="XM_031214186.1"/>
</dbReference>
<sequence>MNQLEYIMTDMPLGLVAIDFHRDLGFEVICTFCTTFLRTIHDSTSRNLPKENRNSLVLLIPHLVDYLETKIDFSMDLPYLK</sequence>
<dbReference type="GO" id="GO:0007165">
    <property type="term" value="P:signal transduction"/>
    <property type="evidence" value="ECO:0007669"/>
    <property type="project" value="InterPro"/>
</dbReference>
<dbReference type="Proteomes" id="UP000030685">
    <property type="component" value="Unassembled WGS sequence"/>
</dbReference>
<gene>
    <name evidence="2" type="ORF">FOIG_13116</name>
</gene>
<evidence type="ECO:0000259" key="1">
    <source>
        <dbReference type="PROSITE" id="PS50238"/>
    </source>
</evidence>
<protein>
    <recommendedName>
        <fullName evidence="1">Rho-GAP domain-containing protein</fullName>
    </recommendedName>
</protein>
<accession>X0JBU1</accession>
<name>X0JBU1_FUSO5</name>
<proteinExistence type="predicted"/>
<feature type="domain" description="Rho-GAP" evidence="1">
    <location>
        <begin position="1"/>
        <end position="81"/>
    </location>
</feature>
<reference evidence="2" key="1">
    <citation type="submission" date="2011-11" db="EMBL/GenBank/DDBJ databases">
        <title>The Genome Sequence of Fusarium oxysporum II5.</title>
        <authorList>
            <consortium name="The Broad Institute Genome Sequencing Platform"/>
            <person name="Ma L.-J."/>
            <person name="Gale L.R."/>
            <person name="Schwartz D.C."/>
            <person name="Zhou S."/>
            <person name="Corby-Kistler H."/>
            <person name="Young S.K."/>
            <person name="Zeng Q."/>
            <person name="Gargeya S."/>
            <person name="Fitzgerald M."/>
            <person name="Haas B."/>
            <person name="Abouelleil A."/>
            <person name="Alvarado L."/>
            <person name="Arachchi H.M."/>
            <person name="Berlin A."/>
            <person name="Brown A."/>
            <person name="Chapman S.B."/>
            <person name="Chen Z."/>
            <person name="Dunbar C."/>
            <person name="Freedman E."/>
            <person name="Gearin G."/>
            <person name="Goldberg J."/>
            <person name="Griggs A."/>
            <person name="Gujja S."/>
            <person name="Heiman D."/>
            <person name="Howarth C."/>
            <person name="Larson L."/>
            <person name="Lui A."/>
            <person name="MacDonald P.J.P."/>
            <person name="Montmayeur A."/>
            <person name="Murphy C."/>
            <person name="Neiman D."/>
            <person name="Pearson M."/>
            <person name="Priest M."/>
            <person name="Roberts A."/>
            <person name="Saif S."/>
            <person name="Shea T."/>
            <person name="Shenoy N."/>
            <person name="Sisk P."/>
            <person name="Stolte C."/>
            <person name="Sykes S."/>
            <person name="Wortman J."/>
            <person name="Nusbaum C."/>
            <person name="Birren B."/>
        </authorList>
    </citation>
    <scope>NUCLEOTIDE SEQUENCE [LARGE SCALE GENOMIC DNA]</scope>
    <source>
        <strain evidence="2">54006</strain>
    </source>
</reference>
<dbReference type="InterPro" id="IPR000198">
    <property type="entry name" value="RhoGAP_dom"/>
</dbReference>
<dbReference type="AlphaFoldDB" id="X0JBU1"/>
<evidence type="ECO:0000313" key="2">
    <source>
        <dbReference type="EMBL" id="EXL93806.1"/>
    </source>
</evidence>
<organism evidence="2">
    <name type="scientific">Fusarium odoratissimum (strain NRRL 54006)</name>
    <dbReference type="NCBI Taxonomy" id="1089451"/>
    <lineage>
        <taxon>Eukaryota</taxon>
        <taxon>Fungi</taxon>
        <taxon>Dikarya</taxon>
        <taxon>Ascomycota</taxon>
        <taxon>Pezizomycotina</taxon>
        <taxon>Sordariomycetes</taxon>
        <taxon>Hypocreomycetidae</taxon>
        <taxon>Hypocreales</taxon>
        <taxon>Nectriaceae</taxon>
        <taxon>Fusarium</taxon>
        <taxon>Fusarium oxysporum species complex</taxon>
        <taxon>Fusarium oxysporum f. sp. cubense (strain race 4)</taxon>
    </lineage>
</organism>
<dbReference type="GeneID" id="42038291"/>